<comment type="caution">
    <text evidence="1">The sequence shown here is derived from an EMBL/GenBank/DDBJ whole genome shotgun (WGS) entry which is preliminary data.</text>
</comment>
<gene>
    <name evidence="1" type="ORF">GNI_174320</name>
</gene>
<evidence type="ECO:0000313" key="1">
    <source>
        <dbReference type="EMBL" id="EZG43389.1"/>
    </source>
</evidence>
<dbReference type="VEuPathDB" id="CryptoDB:GNI_174320"/>
<dbReference type="EMBL" id="AFNH02001310">
    <property type="protein sequence ID" value="EZG43389.1"/>
    <property type="molecule type" value="Genomic_DNA"/>
</dbReference>
<protein>
    <submittedName>
        <fullName evidence="1">Uncharacterized protein</fullName>
    </submittedName>
</protein>
<keyword evidence="2" id="KW-1185">Reference proteome</keyword>
<sequence length="106" mass="11804">MPDHLKSWHVANLGHLIESYRFSEEAIDMLEADATQLISKSESCRFHVKRDYYIGSYAQAYVVLEGADSAGSSRLHLAAVPYCLIAKDSKDASARENKKQVRTDAG</sequence>
<reference evidence="1" key="1">
    <citation type="submission" date="2013-12" db="EMBL/GenBank/DDBJ databases">
        <authorList>
            <person name="Omoto C.K."/>
            <person name="Sibley D."/>
            <person name="Venepally P."/>
            <person name="Hadjithomas M."/>
            <person name="Karamycheva S."/>
            <person name="Brunk B."/>
            <person name="Roos D."/>
            <person name="Caler E."/>
            <person name="Lorenzi H."/>
        </authorList>
    </citation>
    <scope>NUCLEOTIDE SEQUENCE</scope>
</reference>
<proteinExistence type="predicted"/>
<accession>A0A023AXN8</accession>
<organism evidence="1 2">
    <name type="scientific">Gregarina niphandrodes</name>
    <name type="common">Septate eugregarine</name>
    <dbReference type="NCBI Taxonomy" id="110365"/>
    <lineage>
        <taxon>Eukaryota</taxon>
        <taxon>Sar</taxon>
        <taxon>Alveolata</taxon>
        <taxon>Apicomplexa</taxon>
        <taxon>Conoidasida</taxon>
        <taxon>Gregarinasina</taxon>
        <taxon>Eugregarinorida</taxon>
        <taxon>Gregarinidae</taxon>
        <taxon>Gregarina</taxon>
    </lineage>
</organism>
<evidence type="ECO:0000313" key="2">
    <source>
        <dbReference type="Proteomes" id="UP000019763"/>
    </source>
</evidence>
<name>A0A023AXN8_GRENI</name>
<dbReference type="GeneID" id="22915923"/>
<dbReference type="RefSeq" id="XP_011133380.1">
    <property type="nucleotide sequence ID" value="XM_011135078.1"/>
</dbReference>
<dbReference type="Proteomes" id="UP000019763">
    <property type="component" value="Unassembled WGS sequence"/>
</dbReference>
<dbReference type="AlphaFoldDB" id="A0A023AXN8"/>